<dbReference type="Proteomes" id="UP001303373">
    <property type="component" value="Chromosome 4"/>
</dbReference>
<dbReference type="EMBL" id="CP138583">
    <property type="protein sequence ID" value="WPG99948.1"/>
    <property type="molecule type" value="Genomic_DNA"/>
</dbReference>
<accession>A0AAQ3M1X1</accession>
<protein>
    <submittedName>
        <fullName evidence="2">Uncharacterized protein</fullName>
    </submittedName>
</protein>
<feature type="compositionally biased region" description="Low complexity" evidence="1">
    <location>
        <begin position="227"/>
        <end position="247"/>
    </location>
</feature>
<evidence type="ECO:0000256" key="1">
    <source>
        <dbReference type="SAM" id="MobiDB-lite"/>
    </source>
</evidence>
<feature type="region of interest" description="Disordered" evidence="1">
    <location>
        <begin position="226"/>
        <end position="253"/>
    </location>
</feature>
<sequence length="333" mass="37018">MPAATMHSPQLAPASASPFLLHNDDVDTLAESDGFQILRNHLAQHYNYALCNEHAETQPPVLDRWIVVRDLLHALLVPVVELFDKAVNVAAQATRAINLEDLEYAYTGQARSAFVWLQCFLSSEKEQDWCFTNGCPVCVVNRSLDSEFSIRLLYAACLLSDVHYPFTIEGPTLPSFMFFLTSLEVALADDPLYGPGFFEHIGPKATATRDGVEDLIHQCLELDNALSQSSPSSDPSSPDISQPASPILVPMGGPPGMKIKRSKMARRQMRMKREAKEWMDAMVKQCWNIPEPTIRGLTPVSSTHSMESVLKTCATAAVKEMPVIVEREVRFEV</sequence>
<proteinExistence type="predicted"/>
<keyword evidence="3" id="KW-1185">Reference proteome</keyword>
<gene>
    <name evidence="2" type="ORF">R9X50_00277100</name>
</gene>
<name>A0AAQ3M1X1_9PEZI</name>
<reference evidence="2 3" key="1">
    <citation type="submission" date="2023-11" db="EMBL/GenBank/DDBJ databases">
        <title>An acidophilic fungus is an integral part of prey digestion in a carnivorous sundew plant.</title>
        <authorList>
            <person name="Tsai I.J."/>
        </authorList>
    </citation>
    <scope>NUCLEOTIDE SEQUENCE [LARGE SCALE GENOMIC DNA]</scope>
    <source>
        <strain evidence="2">169a</strain>
    </source>
</reference>
<evidence type="ECO:0000313" key="3">
    <source>
        <dbReference type="Proteomes" id="UP001303373"/>
    </source>
</evidence>
<evidence type="ECO:0000313" key="2">
    <source>
        <dbReference type="EMBL" id="WPG99948.1"/>
    </source>
</evidence>
<dbReference type="AlphaFoldDB" id="A0AAQ3M1X1"/>
<organism evidence="2 3">
    <name type="scientific">Acrodontium crateriforme</name>
    <dbReference type="NCBI Taxonomy" id="150365"/>
    <lineage>
        <taxon>Eukaryota</taxon>
        <taxon>Fungi</taxon>
        <taxon>Dikarya</taxon>
        <taxon>Ascomycota</taxon>
        <taxon>Pezizomycotina</taxon>
        <taxon>Dothideomycetes</taxon>
        <taxon>Dothideomycetidae</taxon>
        <taxon>Mycosphaerellales</taxon>
        <taxon>Teratosphaeriaceae</taxon>
        <taxon>Acrodontium</taxon>
    </lineage>
</organism>